<comment type="caution">
    <text evidence="1">The sequence shown here is derived from an EMBL/GenBank/DDBJ whole genome shotgun (WGS) entry which is preliminary data.</text>
</comment>
<sequence length="278" mass="30142">MIATGRNSVHRSDGNVASQLVDANGRHGTVVSAQLAHIAPSIYVPHNARLVPRASDQHVVTVGHSHAGHSVHVAVQSSFERHLFCFGPVHLPHIDHTRLSSSDNCGGVCGAAAKDSAELHIFKCSVGLFVVGVADANTLIGVSPRYVALIRRSYQKFVLLNNQHSFVSAHYLSYLRLELLDGLQTRLQTLQMVNEHGLDAFVAGHVHCAQIVGDGADRGADQIESGSTDQMRAGQLFDRVRLLEQLLGYLAEIVDEANDGVALERIVYLVYVDCAFVE</sequence>
<name>A0A3M7SWJ5_BRAPC</name>
<keyword evidence="2" id="KW-1185">Reference proteome</keyword>
<evidence type="ECO:0000313" key="2">
    <source>
        <dbReference type="Proteomes" id="UP000276133"/>
    </source>
</evidence>
<dbReference type="Proteomes" id="UP000276133">
    <property type="component" value="Unassembled WGS sequence"/>
</dbReference>
<proteinExistence type="predicted"/>
<dbReference type="EMBL" id="REGN01000677">
    <property type="protein sequence ID" value="RNA40102.1"/>
    <property type="molecule type" value="Genomic_DNA"/>
</dbReference>
<dbReference type="AlphaFoldDB" id="A0A3M7SWJ5"/>
<reference evidence="1 2" key="1">
    <citation type="journal article" date="2018" name="Sci. Rep.">
        <title>Genomic signatures of local adaptation to the degree of environmental predictability in rotifers.</title>
        <authorList>
            <person name="Franch-Gras L."/>
            <person name="Hahn C."/>
            <person name="Garcia-Roger E.M."/>
            <person name="Carmona M.J."/>
            <person name="Serra M."/>
            <person name="Gomez A."/>
        </authorList>
    </citation>
    <scope>NUCLEOTIDE SEQUENCE [LARGE SCALE GENOMIC DNA]</scope>
    <source>
        <strain evidence="1">HYR1</strain>
    </source>
</reference>
<evidence type="ECO:0000313" key="1">
    <source>
        <dbReference type="EMBL" id="RNA40102.1"/>
    </source>
</evidence>
<gene>
    <name evidence="1" type="ORF">BpHYR1_005993</name>
</gene>
<protein>
    <submittedName>
        <fullName evidence="1">Uncharacterized protein</fullName>
    </submittedName>
</protein>
<accession>A0A3M7SWJ5</accession>
<organism evidence="1 2">
    <name type="scientific">Brachionus plicatilis</name>
    <name type="common">Marine rotifer</name>
    <name type="synonym">Brachionus muelleri</name>
    <dbReference type="NCBI Taxonomy" id="10195"/>
    <lineage>
        <taxon>Eukaryota</taxon>
        <taxon>Metazoa</taxon>
        <taxon>Spiralia</taxon>
        <taxon>Gnathifera</taxon>
        <taxon>Rotifera</taxon>
        <taxon>Eurotatoria</taxon>
        <taxon>Monogononta</taxon>
        <taxon>Pseudotrocha</taxon>
        <taxon>Ploima</taxon>
        <taxon>Brachionidae</taxon>
        <taxon>Brachionus</taxon>
    </lineage>
</organism>